<keyword evidence="1" id="KW-0560">Oxidoreductase</keyword>
<dbReference type="InterPro" id="IPR006140">
    <property type="entry name" value="D-isomer_DH_NAD-bd"/>
</dbReference>
<dbReference type="PANTHER" id="PTHR43333">
    <property type="entry name" value="2-HACID_DH_C DOMAIN-CONTAINING PROTEIN"/>
    <property type="match status" value="1"/>
</dbReference>
<sequence length="314" mass="34215">MKPVVPFIARMSAEERAEWMAQFERLMPQIDVRPLATMDAAERLSARVAIVANPDPAHLHELPGLVWVQSLWAGVERLLGELIDTDFAIVRMTDPQLAETMAEAVLAFSLYLHRDIPLYLAQQREKIWAEALPRLAADRHIGILGLGNLGKAAARRLLANGFPVSGWSRTPAEVEGAECFSGEEGLQRVLSRSDIVVVLLPLTPDTRGLLNTARLAMLPRGAGLINFGRGPIVDQPALLAALDEGHLSHAVLDVFAQEPLPVDNPCWSHPSVTVLPHISAPTTPATAARIVAANLSAYFERGEIPPAVDRQRGY</sequence>
<dbReference type="RefSeq" id="WP_055456362.1">
    <property type="nucleotide sequence ID" value="NZ_CYHE01000010.1"/>
</dbReference>
<dbReference type="InterPro" id="IPR036291">
    <property type="entry name" value="NAD(P)-bd_dom_sf"/>
</dbReference>
<reference evidence="5" key="1">
    <citation type="submission" date="2015-08" db="EMBL/GenBank/DDBJ databases">
        <authorList>
            <person name="Varghese N."/>
        </authorList>
    </citation>
    <scope>NUCLEOTIDE SEQUENCE [LARGE SCALE GENOMIC DNA]</scope>
    <source>
        <strain evidence="5">DSM 23407</strain>
    </source>
</reference>
<evidence type="ECO:0000256" key="2">
    <source>
        <dbReference type="ARBA" id="ARBA00023027"/>
    </source>
</evidence>
<organism evidence="4 5">
    <name type="scientific">Pannonibacter indicus</name>
    <dbReference type="NCBI Taxonomy" id="466044"/>
    <lineage>
        <taxon>Bacteria</taxon>
        <taxon>Pseudomonadati</taxon>
        <taxon>Pseudomonadota</taxon>
        <taxon>Alphaproteobacteria</taxon>
        <taxon>Hyphomicrobiales</taxon>
        <taxon>Stappiaceae</taxon>
        <taxon>Pannonibacter</taxon>
    </lineage>
</organism>
<feature type="domain" description="D-isomer specific 2-hydroxyacid dehydrogenase NAD-binding" evidence="3">
    <location>
        <begin position="107"/>
        <end position="279"/>
    </location>
</feature>
<evidence type="ECO:0000313" key="4">
    <source>
        <dbReference type="EMBL" id="CUA98476.1"/>
    </source>
</evidence>
<keyword evidence="2" id="KW-0520">NAD</keyword>
<proteinExistence type="predicted"/>
<dbReference type="AlphaFoldDB" id="A0A0K6I5V7"/>
<evidence type="ECO:0000259" key="3">
    <source>
        <dbReference type="Pfam" id="PF02826"/>
    </source>
</evidence>
<name>A0A0K6I5V7_9HYPH</name>
<dbReference type="OrthoDB" id="9787219at2"/>
<dbReference type="Proteomes" id="UP000183900">
    <property type="component" value="Unassembled WGS sequence"/>
</dbReference>
<dbReference type="SUPFAM" id="SSF51735">
    <property type="entry name" value="NAD(P)-binding Rossmann-fold domains"/>
    <property type="match status" value="1"/>
</dbReference>
<dbReference type="Gene3D" id="3.40.50.720">
    <property type="entry name" value="NAD(P)-binding Rossmann-like Domain"/>
    <property type="match status" value="2"/>
</dbReference>
<keyword evidence="5" id="KW-1185">Reference proteome</keyword>
<dbReference type="EMBL" id="CYHE01000010">
    <property type="protein sequence ID" value="CUA98476.1"/>
    <property type="molecule type" value="Genomic_DNA"/>
</dbReference>
<gene>
    <name evidence="4" type="ORF">Ga0061067_11012</name>
</gene>
<evidence type="ECO:0000313" key="5">
    <source>
        <dbReference type="Proteomes" id="UP000183900"/>
    </source>
</evidence>
<protein>
    <submittedName>
        <fullName evidence="4">Phosphoglycerate dehydrogenase or related dehydrogenase</fullName>
    </submittedName>
</protein>
<dbReference type="PANTHER" id="PTHR43333:SF1">
    <property type="entry name" value="D-ISOMER SPECIFIC 2-HYDROXYACID DEHYDROGENASE NAD-BINDING DOMAIN-CONTAINING PROTEIN"/>
    <property type="match status" value="1"/>
</dbReference>
<accession>A0A0K6I5V7</accession>
<dbReference type="CDD" id="cd12164">
    <property type="entry name" value="GDH_like_2"/>
    <property type="match status" value="1"/>
</dbReference>
<dbReference type="Pfam" id="PF02826">
    <property type="entry name" value="2-Hacid_dh_C"/>
    <property type="match status" value="1"/>
</dbReference>
<evidence type="ECO:0000256" key="1">
    <source>
        <dbReference type="ARBA" id="ARBA00023002"/>
    </source>
</evidence>
<dbReference type="GO" id="GO:0016491">
    <property type="term" value="F:oxidoreductase activity"/>
    <property type="evidence" value="ECO:0007669"/>
    <property type="project" value="UniProtKB-KW"/>
</dbReference>
<dbReference type="GO" id="GO:0051287">
    <property type="term" value="F:NAD binding"/>
    <property type="evidence" value="ECO:0007669"/>
    <property type="project" value="InterPro"/>
</dbReference>